<sequence>MKFEKINIDWSPEPNAPYQTLFKNSKNLELIFYLNPFIHKNINDDDIGIISFNNCFKFRLGKPNSDEFYRNQFRYNSKDLEFYDFYELKQSDWEKNFPKDEKILLNQDEININNLKHYILFFRDETFECLAYNYEFVNIGEKLSFKELLEIKKREMTFLLTRY</sequence>
<dbReference type="AlphaFoldDB" id="A0AAE3XNC7"/>
<name>A0AAE3XNC7_9BACT</name>
<gene>
    <name evidence="1" type="ORF">HNQ88_004177</name>
</gene>
<comment type="caution">
    <text evidence="1">The sequence shown here is derived from an EMBL/GenBank/DDBJ whole genome shotgun (WGS) entry which is preliminary data.</text>
</comment>
<evidence type="ECO:0000313" key="2">
    <source>
        <dbReference type="Proteomes" id="UP001185092"/>
    </source>
</evidence>
<proteinExistence type="predicted"/>
<organism evidence="1 2">
    <name type="scientific">Aureibacter tunicatorum</name>
    <dbReference type="NCBI Taxonomy" id="866807"/>
    <lineage>
        <taxon>Bacteria</taxon>
        <taxon>Pseudomonadati</taxon>
        <taxon>Bacteroidota</taxon>
        <taxon>Cytophagia</taxon>
        <taxon>Cytophagales</taxon>
        <taxon>Persicobacteraceae</taxon>
        <taxon>Aureibacter</taxon>
    </lineage>
</organism>
<keyword evidence="2" id="KW-1185">Reference proteome</keyword>
<protein>
    <submittedName>
        <fullName evidence="1">Uncharacterized protein</fullName>
    </submittedName>
</protein>
<dbReference type="EMBL" id="JAVDQD010000006">
    <property type="protein sequence ID" value="MDR6241101.1"/>
    <property type="molecule type" value="Genomic_DNA"/>
</dbReference>
<evidence type="ECO:0000313" key="1">
    <source>
        <dbReference type="EMBL" id="MDR6241101.1"/>
    </source>
</evidence>
<dbReference type="Proteomes" id="UP001185092">
    <property type="component" value="Unassembled WGS sequence"/>
</dbReference>
<accession>A0AAE3XNC7</accession>
<reference evidence="1" key="1">
    <citation type="submission" date="2023-07" db="EMBL/GenBank/DDBJ databases">
        <title>Genomic Encyclopedia of Type Strains, Phase IV (KMG-IV): sequencing the most valuable type-strain genomes for metagenomic binning, comparative biology and taxonomic classification.</title>
        <authorList>
            <person name="Goeker M."/>
        </authorList>
    </citation>
    <scope>NUCLEOTIDE SEQUENCE</scope>
    <source>
        <strain evidence="1">DSM 26174</strain>
    </source>
</reference>
<dbReference type="RefSeq" id="WP_309941636.1">
    <property type="nucleotide sequence ID" value="NZ_AP025305.1"/>
</dbReference>